<gene>
    <name evidence="2" type="ORF">GSY63_08975</name>
</gene>
<sequence>MKKHLLSILFITAITFTSHAQFILGIKGGVNTSKLNTSNLKESPITGYQAGVFMRAGNGLFFQPEIYIGSGGGKFDFPEVGSSSPSVNSEQGSVRFTNLSIPLLVGKSFGPRNLNFRIMAGPVYTAVLDKDKNLSDNIDFIYQDFTKYKNNIFGYQGGIGIDVAAFTLDLRYEGGLTKVNNDYDQRQNMWALTVGFKVL</sequence>
<accession>A0A965ZGZ4</accession>
<protein>
    <submittedName>
        <fullName evidence="2">Outer membrane beta-barrel protein</fullName>
    </submittedName>
</protein>
<dbReference type="AlphaFoldDB" id="A0A965ZGZ4"/>
<reference evidence="2" key="1">
    <citation type="submission" date="2020-01" db="EMBL/GenBank/DDBJ databases">
        <authorList>
            <person name="Seo Y.L."/>
        </authorList>
    </citation>
    <scope>NUCLEOTIDE SEQUENCE</scope>
    <source>
        <strain evidence="2">R11</strain>
    </source>
</reference>
<dbReference type="InterPro" id="IPR025665">
    <property type="entry name" value="Beta-barrel_OMP_2"/>
</dbReference>
<evidence type="ECO:0000259" key="1">
    <source>
        <dbReference type="Pfam" id="PF13568"/>
    </source>
</evidence>
<dbReference type="RefSeq" id="WP_166585454.1">
    <property type="nucleotide sequence ID" value="NZ_WWEO01000041.1"/>
</dbReference>
<dbReference type="EMBL" id="WWEO01000041">
    <property type="protein sequence ID" value="NCD69486.1"/>
    <property type="molecule type" value="Genomic_DNA"/>
</dbReference>
<name>A0A965ZGZ4_9SPHI</name>
<dbReference type="Pfam" id="PF13568">
    <property type="entry name" value="OMP_b-brl_2"/>
    <property type="match status" value="1"/>
</dbReference>
<keyword evidence="3" id="KW-1185">Reference proteome</keyword>
<evidence type="ECO:0000313" key="3">
    <source>
        <dbReference type="Proteomes" id="UP000638732"/>
    </source>
</evidence>
<comment type="caution">
    <text evidence="2">The sequence shown here is derived from an EMBL/GenBank/DDBJ whole genome shotgun (WGS) entry which is preliminary data.</text>
</comment>
<dbReference type="Proteomes" id="UP000638732">
    <property type="component" value="Unassembled WGS sequence"/>
</dbReference>
<evidence type="ECO:0000313" key="2">
    <source>
        <dbReference type="EMBL" id="NCD69486.1"/>
    </source>
</evidence>
<organism evidence="2 3">
    <name type="scientific">Mucilaginibacter agri</name>
    <dbReference type="NCBI Taxonomy" id="2695265"/>
    <lineage>
        <taxon>Bacteria</taxon>
        <taxon>Pseudomonadati</taxon>
        <taxon>Bacteroidota</taxon>
        <taxon>Sphingobacteriia</taxon>
        <taxon>Sphingobacteriales</taxon>
        <taxon>Sphingobacteriaceae</taxon>
        <taxon>Mucilaginibacter</taxon>
    </lineage>
</organism>
<proteinExistence type="predicted"/>
<feature type="domain" description="Outer membrane protein beta-barrel" evidence="1">
    <location>
        <begin position="22"/>
        <end position="179"/>
    </location>
</feature>
<reference evidence="2" key="2">
    <citation type="submission" date="2020-10" db="EMBL/GenBank/DDBJ databases">
        <title>Mucilaginibacter sp. nov., isolated from soil.</title>
        <authorList>
            <person name="Jeon C.O."/>
        </authorList>
    </citation>
    <scope>NUCLEOTIDE SEQUENCE</scope>
    <source>
        <strain evidence="2">R11</strain>
    </source>
</reference>